<dbReference type="EMBL" id="QTSX02007142">
    <property type="protein sequence ID" value="KAJ9050708.1"/>
    <property type="molecule type" value="Genomic_DNA"/>
</dbReference>
<protein>
    <submittedName>
        <fullName evidence="1">Uncharacterized protein</fullName>
    </submittedName>
</protein>
<proteinExistence type="predicted"/>
<dbReference type="Proteomes" id="UP001165960">
    <property type="component" value="Unassembled WGS sequence"/>
</dbReference>
<accession>A0ACC2RL02</accession>
<organism evidence="1 2">
    <name type="scientific">Entomophthora muscae</name>
    <dbReference type="NCBI Taxonomy" id="34485"/>
    <lineage>
        <taxon>Eukaryota</taxon>
        <taxon>Fungi</taxon>
        <taxon>Fungi incertae sedis</taxon>
        <taxon>Zoopagomycota</taxon>
        <taxon>Entomophthoromycotina</taxon>
        <taxon>Entomophthoromycetes</taxon>
        <taxon>Entomophthorales</taxon>
        <taxon>Entomophthoraceae</taxon>
        <taxon>Entomophthora</taxon>
    </lineage>
</organism>
<evidence type="ECO:0000313" key="2">
    <source>
        <dbReference type="Proteomes" id="UP001165960"/>
    </source>
</evidence>
<gene>
    <name evidence="1" type="ORF">DSO57_1012039</name>
</gene>
<name>A0ACC2RL02_9FUNG</name>
<evidence type="ECO:0000313" key="1">
    <source>
        <dbReference type="EMBL" id="KAJ9050708.1"/>
    </source>
</evidence>
<reference evidence="1" key="1">
    <citation type="submission" date="2022-04" db="EMBL/GenBank/DDBJ databases">
        <title>Genome of the entomopathogenic fungus Entomophthora muscae.</title>
        <authorList>
            <person name="Elya C."/>
            <person name="Lovett B.R."/>
            <person name="Lee E."/>
            <person name="Macias A.M."/>
            <person name="Hajek A.E."/>
            <person name="De Bivort B.L."/>
            <person name="Kasson M.T."/>
            <person name="De Fine Licht H.H."/>
            <person name="Stajich J.E."/>
        </authorList>
    </citation>
    <scope>NUCLEOTIDE SEQUENCE</scope>
    <source>
        <strain evidence="1">Berkeley</strain>
    </source>
</reference>
<comment type="caution">
    <text evidence="1">The sequence shown here is derived from an EMBL/GenBank/DDBJ whole genome shotgun (WGS) entry which is preliminary data.</text>
</comment>
<keyword evidence="2" id="KW-1185">Reference proteome</keyword>
<sequence>MTVRQGGIDKPGLLTIHNMEFDLGMAMAIPFPLFSNPTYPQPEAKEQAKDQTKNQAKDKLKVNVEEEDQGFVSDSEDSFPSSPELNELRVKLKMFRTEEAKEKAVGAKEAQWKNLEESAKRGPAIEVTDEGNSSIFANAADIINRLTGNLDPKELQEVTQSSLEKFYSSMQELQTTIEDNQTLHVENSQEHCSMPCSPRFNHVSRVTVEDDSGHEFRHLFDELQTKDGLLAGLMPFSLRNGIWNALADYIKQVFGGYIGHLVRTAKALMPRNLSYLIWPAVSYLMVLVFIGVLSKAVIANNWERVKDDAQALLSLFKKM</sequence>